<sequence length="401" mass="45401">MTMTNPADLSRRAFLKGSTTALLGASFLGGLPITRAHAAAAAARSNAAWSFGLLGDLHYDLWEHHDMDWVKREKPNDIRQIEGYVRFTTEILPHLGTELRDVIAATPNDVDYVINIGDFVEGLCGSYELQVKQFEDALDWVRESQWGAPYLITKGNHDITGPGADEAFDDCMLPFMSEQVGRQLDSANFVVEHKNALFVYLDCYDRRQILPWLSETLEKHTGQHEHIFVVTHQPVVPYHARANWTVFGHPNQADDRKQFLDLLGKHHVIALTGHLHRYGFVRRRTDTGHFIELAVNSIVRSPDSRPRQVWEGVSEYGPDIVTLEPRFSPDTEEMRREILANEQPHIEHFECGNVEGYGMVHVDGSQVSADLYYGLGKNHWRTLDLTAVLHAKGPTPFDVTT</sequence>
<dbReference type="PROSITE" id="PS51318">
    <property type="entry name" value="TAT"/>
    <property type="match status" value="1"/>
</dbReference>
<keyword evidence="2" id="KW-0378">Hydrolase</keyword>
<evidence type="ECO:0000313" key="3">
    <source>
        <dbReference type="Proteomes" id="UP001575105"/>
    </source>
</evidence>
<dbReference type="RefSeq" id="WP_425345054.1">
    <property type="nucleotide sequence ID" value="NZ_JBGUBD010000004.1"/>
</dbReference>
<dbReference type="EMBL" id="JBGUBD010000004">
    <property type="protein sequence ID" value="MFA9478127.1"/>
    <property type="molecule type" value="Genomic_DNA"/>
</dbReference>
<reference evidence="2 3" key="1">
    <citation type="submission" date="2024-08" db="EMBL/GenBank/DDBJ databases">
        <title>Whole-genome sequencing of halo(alkali)philic microorganisms from hypersaline lakes.</title>
        <authorList>
            <person name="Sorokin D.Y."/>
            <person name="Merkel A.Y."/>
            <person name="Messina E."/>
            <person name="Yakimov M."/>
        </authorList>
    </citation>
    <scope>NUCLEOTIDE SEQUENCE [LARGE SCALE GENOMIC DNA]</scope>
    <source>
        <strain evidence="2 3">AB-hyl4</strain>
    </source>
</reference>
<dbReference type="SUPFAM" id="SSF56300">
    <property type="entry name" value="Metallo-dependent phosphatases"/>
    <property type="match status" value="1"/>
</dbReference>
<dbReference type="InterPro" id="IPR006311">
    <property type="entry name" value="TAT_signal"/>
</dbReference>
<evidence type="ECO:0000259" key="1">
    <source>
        <dbReference type="Pfam" id="PF00149"/>
    </source>
</evidence>
<gene>
    <name evidence="2" type="ORF">ACERK3_07425</name>
</gene>
<dbReference type="Proteomes" id="UP001575105">
    <property type="component" value="Unassembled WGS sequence"/>
</dbReference>
<dbReference type="InterPro" id="IPR004843">
    <property type="entry name" value="Calcineurin-like_PHP"/>
</dbReference>
<organism evidence="2 3">
    <name type="scientific">Natronomicrosphaera hydrolytica</name>
    <dbReference type="NCBI Taxonomy" id="3242702"/>
    <lineage>
        <taxon>Bacteria</taxon>
        <taxon>Pseudomonadati</taxon>
        <taxon>Planctomycetota</taxon>
        <taxon>Phycisphaerae</taxon>
        <taxon>Phycisphaerales</taxon>
        <taxon>Phycisphaeraceae</taxon>
        <taxon>Natronomicrosphaera</taxon>
    </lineage>
</organism>
<dbReference type="PANTHER" id="PTHR43143">
    <property type="entry name" value="METALLOPHOSPHOESTERASE, CALCINEURIN SUPERFAMILY"/>
    <property type="match status" value="1"/>
</dbReference>
<feature type="domain" description="Calcineurin-like phosphoesterase" evidence="1">
    <location>
        <begin position="51"/>
        <end position="278"/>
    </location>
</feature>
<comment type="caution">
    <text evidence="2">The sequence shown here is derived from an EMBL/GenBank/DDBJ whole genome shotgun (WGS) entry which is preliminary data.</text>
</comment>
<dbReference type="InterPro" id="IPR029052">
    <property type="entry name" value="Metallo-depent_PP-like"/>
</dbReference>
<dbReference type="Gene3D" id="3.60.21.10">
    <property type="match status" value="1"/>
</dbReference>
<dbReference type="InterPro" id="IPR051918">
    <property type="entry name" value="STPP_CPPED1"/>
</dbReference>
<evidence type="ECO:0000313" key="2">
    <source>
        <dbReference type="EMBL" id="MFA9478127.1"/>
    </source>
</evidence>
<accession>A0ABV4U3F1</accession>
<dbReference type="PANTHER" id="PTHR43143:SF1">
    <property type="entry name" value="SERINE_THREONINE-PROTEIN PHOSPHATASE CPPED1"/>
    <property type="match status" value="1"/>
</dbReference>
<name>A0ABV4U3F1_9BACT</name>
<dbReference type="Pfam" id="PF00149">
    <property type="entry name" value="Metallophos"/>
    <property type="match status" value="1"/>
</dbReference>
<dbReference type="EC" id="3.1.-.-" evidence="2"/>
<keyword evidence="3" id="KW-1185">Reference proteome</keyword>
<protein>
    <submittedName>
        <fullName evidence="2">Metallophosphoesterase</fullName>
        <ecNumber evidence="2">3.1.-.-</ecNumber>
    </submittedName>
</protein>
<dbReference type="GO" id="GO:0016787">
    <property type="term" value="F:hydrolase activity"/>
    <property type="evidence" value="ECO:0007669"/>
    <property type="project" value="UniProtKB-KW"/>
</dbReference>
<proteinExistence type="predicted"/>